<feature type="compositionally biased region" description="Basic residues" evidence="1">
    <location>
        <begin position="281"/>
        <end position="291"/>
    </location>
</feature>
<dbReference type="PANTHER" id="PTHR36721:SF1">
    <property type="entry name" value="OS04G0446401 PROTEIN"/>
    <property type="match status" value="1"/>
</dbReference>
<keyword evidence="3" id="KW-1185">Reference proteome</keyword>
<comment type="caution">
    <text evidence="2">The sequence shown here is derived from an EMBL/GenBank/DDBJ whole genome shotgun (WGS) entry which is preliminary data.</text>
</comment>
<feature type="compositionally biased region" description="Low complexity" evidence="1">
    <location>
        <begin position="513"/>
        <end position="540"/>
    </location>
</feature>
<feature type="region of interest" description="Disordered" evidence="1">
    <location>
        <begin position="1"/>
        <end position="20"/>
    </location>
</feature>
<feature type="compositionally biased region" description="Low complexity" evidence="1">
    <location>
        <begin position="1686"/>
        <end position="1695"/>
    </location>
</feature>
<feature type="region of interest" description="Disordered" evidence="1">
    <location>
        <begin position="1999"/>
        <end position="2097"/>
    </location>
</feature>
<feature type="compositionally biased region" description="Acidic residues" evidence="1">
    <location>
        <begin position="843"/>
        <end position="854"/>
    </location>
</feature>
<feature type="region of interest" description="Disordered" evidence="1">
    <location>
        <begin position="710"/>
        <end position="916"/>
    </location>
</feature>
<feature type="compositionally biased region" description="Polar residues" evidence="1">
    <location>
        <begin position="1864"/>
        <end position="1879"/>
    </location>
</feature>
<protein>
    <submittedName>
        <fullName evidence="2">Uncharacterized protein</fullName>
    </submittedName>
</protein>
<feature type="compositionally biased region" description="Basic and acidic residues" evidence="1">
    <location>
        <begin position="1630"/>
        <end position="1642"/>
    </location>
</feature>
<feature type="region of interest" description="Disordered" evidence="1">
    <location>
        <begin position="1619"/>
        <end position="1665"/>
    </location>
</feature>
<dbReference type="EMBL" id="JAWZYT010003866">
    <property type="protein sequence ID" value="KAK4296398.1"/>
    <property type="molecule type" value="Genomic_DNA"/>
</dbReference>
<feature type="region of interest" description="Disordered" evidence="1">
    <location>
        <begin position="1760"/>
        <end position="1820"/>
    </location>
</feature>
<gene>
    <name evidence="2" type="ORF">Pmani_031104</name>
</gene>
<proteinExistence type="predicted"/>
<organism evidence="2 3">
    <name type="scientific">Petrolisthes manimaculis</name>
    <dbReference type="NCBI Taxonomy" id="1843537"/>
    <lineage>
        <taxon>Eukaryota</taxon>
        <taxon>Metazoa</taxon>
        <taxon>Ecdysozoa</taxon>
        <taxon>Arthropoda</taxon>
        <taxon>Crustacea</taxon>
        <taxon>Multicrustacea</taxon>
        <taxon>Malacostraca</taxon>
        <taxon>Eumalacostraca</taxon>
        <taxon>Eucarida</taxon>
        <taxon>Decapoda</taxon>
        <taxon>Pleocyemata</taxon>
        <taxon>Anomura</taxon>
        <taxon>Galatheoidea</taxon>
        <taxon>Porcellanidae</taxon>
        <taxon>Petrolisthes</taxon>
    </lineage>
</organism>
<feature type="compositionally biased region" description="Low complexity" evidence="1">
    <location>
        <begin position="1305"/>
        <end position="1317"/>
    </location>
</feature>
<feature type="compositionally biased region" description="Polar residues" evidence="1">
    <location>
        <begin position="734"/>
        <end position="745"/>
    </location>
</feature>
<reference evidence="2" key="1">
    <citation type="submission" date="2023-11" db="EMBL/GenBank/DDBJ databases">
        <title>Genome assemblies of two species of porcelain crab, Petrolisthes cinctipes and Petrolisthes manimaculis (Anomura: Porcellanidae).</title>
        <authorList>
            <person name="Angst P."/>
        </authorList>
    </citation>
    <scope>NUCLEOTIDE SEQUENCE</scope>
    <source>
        <strain evidence="2">PB745_02</strain>
        <tissue evidence="2">Gill</tissue>
    </source>
</reference>
<feature type="region of interest" description="Disordered" evidence="1">
    <location>
        <begin position="561"/>
        <end position="592"/>
    </location>
</feature>
<feature type="compositionally biased region" description="Low complexity" evidence="1">
    <location>
        <begin position="1725"/>
        <end position="1737"/>
    </location>
</feature>
<feature type="compositionally biased region" description="Basic residues" evidence="1">
    <location>
        <begin position="2030"/>
        <end position="2057"/>
    </location>
</feature>
<feature type="compositionally biased region" description="Low complexity" evidence="1">
    <location>
        <begin position="2007"/>
        <end position="2029"/>
    </location>
</feature>
<dbReference type="Proteomes" id="UP001292094">
    <property type="component" value="Unassembled WGS sequence"/>
</dbReference>
<feature type="region of interest" description="Disordered" evidence="1">
    <location>
        <begin position="1714"/>
        <end position="1737"/>
    </location>
</feature>
<feature type="compositionally biased region" description="Low complexity" evidence="1">
    <location>
        <begin position="448"/>
        <end position="465"/>
    </location>
</feature>
<feature type="region of interest" description="Disordered" evidence="1">
    <location>
        <begin position="1832"/>
        <end position="1879"/>
    </location>
</feature>
<feature type="compositionally biased region" description="Pro residues" evidence="1">
    <location>
        <begin position="1768"/>
        <end position="1779"/>
    </location>
</feature>
<feature type="region of interest" description="Disordered" evidence="1">
    <location>
        <begin position="2112"/>
        <end position="2139"/>
    </location>
</feature>
<dbReference type="PANTHER" id="PTHR36721">
    <property type="entry name" value="PROLINE-RICH FAMILY PROTEIN"/>
    <property type="match status" value="1"/>
</dbReference>
<sequence length="2139" mass="237509">MLKWTLRNPLDATTPTPPPPDVRYTVRQAEVRLNLKDSNKCWLETQVKVAQVKSTPKILGASIENGEVAESEHEKLDLGKENESIFKKLMSASHQPPEEEKKRKRHHKHIRCNPLDPLRLFSGEVTDSDTGSVYMRLDHTPAALQPRPAPPAPTTGPNDPRRKPLVDISNGDYSDLKKHLQHLSASYLHPSSHYYHPPNNLHPHPHPNHHYQHYHHHQHYHNNTTTTATSTQHLPQYLQPFAAPNRPQANLQRTPSGPLHPTRPDPLGASSSQVTLQDYRHRSRSSSRSRSRSSSVSRTRPLVNSSLLALPPCHLSRGTAEGQSQSMLQEGGGGSRVWGGGKGRKVNKRPGDTEGETAEGGRKAATSSSSSSSSSQVVLKRHSIADIPSEATSFLRGMWEAQKERRLRSSSHERRREGSRERSSRLRFGRERRRETDREEERRREEGVGVVAVEGGGDNNNINNSRRNEPSEETLTYSRVERVEGRRASREKQKKKNKKKEEPIYEKVGGGSSTTTSGSSLASRQSSKVTSGSSISSKKSYNSYDNAIYMSMRDLRANCRGGADERNEKRQEIDDERLRGAGGGGEGEEKTEQEHLYSSLHLRISPDPNKTPVHMRDHLYENMLYLPMTEIKTSLMKRVPTLDRSRPLPEPPNFDDSELDNTCDFTSEPQKDLHKPVAVRISNDLIARFGKSPNDRQHPMPQYGLYIATQPSKLPCTGGVDGDNDDPHQAPSEKPSSSVHRSTGQHVHIDYSEKPYDLPDIPLHNLRPPPPPPPRNARASPSPSPSVSQVKVSKVNKPKGQSKQKSDPHLPVIYENTRQEEDNLTQSAKKRKLKHTMAIEYQLNEEEDDDEEEGGQMRPCERDGNKGGSDTSPRSGNLSSSDNPDSGVSEGITTPLISPLSAPHSPQTPRSDSLLEEPCTPLSLEELHTMKERENGSKRNVKEKNIFFTRDSTIFSQFSHDVTDPRFLEGILREVYNRKHQGQSSIVSEASIDEIFHHINMLTLQQQQTPSSVSSPNIKFMGPVVEGRDQVEDLAASSKSGCGDLSKMLLSAVGRNLFNESCNNNNNNSLYYSNKNNMSTPARESNPRETSSLCRRHSLAGLSDISRRLSCIGFGEETNTWAMDVSDHSDTSGILLKKARSLHSLNSSPGARHQVLDGVVPLKESMEEILKDPEVRLGCGVPTVTPPRPANLSSSVQWWGDEGEGEDVGHQCCDGDEKRGEGERRRNEERKGEGKEWRGEEKGRRKGEREGWREGGQKEEVCNSPTKGNGRRGGEEVVGEGRRKEGEGWSPTKGSGRAGGGGGQTSPLCPSSLSSQPPTHPLRPPHRPVLSSPLTGNPTLALPVMSSGWRAGASCPPSVPLSLPACQDVVAAARASTDVTALTEQWQDNRQPSHCNNVSVVGDCNTSGDCSGIGLTDRQQRRQEESCYRLQRLLQDWPRHHQPNQDSDHSVSADWSMEAVNDEFSSSDLKDIEGEEGNDAPFDSPVAPRDSPDSHDSVSLCTLDSDLADGIYLSPRLLEKIKQVSEEKMLARLRRSFRSKKEKRIPASDQPTPTVAPAAPPRVGILMFVDNPMYLSPEVKKEARIVSSGSNNNNNNNVNNNKNKESSVWYVGNPMYTSPASGSSPLSYEARQRAMCEKENQRNSRLAKKVTGQTTSTSTLANRKPLSSIWLQSNPCYESPDAKKPNNNNNNNNNNKDCKVTYLKPQNSKPVLQNTKISRSNSQYNHNTRLTTTTTNTHLQEATNRGNSESAYLTPIPVKHTKHFVPRPTVPPPPRPPPEGDPDILDPQKFLDHEYCTIPGDESDSWATQSSSKKSEESPIARRSLEFSCLMKGGSKTSSANRSTSSKSLATKGPTTPSRIWRQTGKNQHSTPRKTTYQGTLEKVLLDSAAPLGTRQYRTPRAVKRGRKSTAALSAALASQNGPPSPSSPPPPLPSRPHPSLRQNHPDHLHHYENEPPCVAFENTSDFHHLGDTTRYQLPPDSIYESIHFDSQSTITTVAPNRHRHSSSICSSIYSTSPRPSSSYHTSSRVNRRSRSTGHHNHHHHHHHHQNHHHHHQQGGAKNGGCGSLCEGGHQQQQKGARRGGRNNNNNTTITTKKVTKKYRARDVLQGKAVGERKRRESWCGGSRQLKRVPTMELE</sequence>
<feature type="compositionally biased region" description="Low complexity" evidence="1">
    <location>
        <begin position="1835"/>
        <end position="1848"/>
    </location>
</feature>
<feature type="compositionally biased region" description="Gly residues" evidence="1">
    <location>
        <begin position="330"/>
        <end position="341"/>
    </location>
</feature>
<feature type="compositionally biased region" description="Pro residues" evidence="1">
    <location>
        <begin position="1923"/>
        <end position="1937"/>
    </location>
</feature>
<name>A0AAE1NUJ6_9EUCA</name>
<feature type="compositionally biased region" description="Low complexity" evidence="1">
    <location>
        <begin position="776"/>
        <end position="793"/>
    </location>
</feature>
<evidence type="ECO:0000313" key="2">
    <source>
        <dbReference type="EMBL" id="KAK4296398.1"/>
    </source>
</evidence>
<feature type="compositionally biased region" description="Polar residues" evidence="1">
    <location>
        <begin position="1714"/>
        <end position="1724"/>
    </location>
</feature>
<feature type="compositionally biased region" description="Basic and acidic residues" evidence="1">
    <location>
        <begin position="479"/>
        <end position="491"/>
    </location>
</feature>
<feature type="compositionally biased region" description="Basic and acidic residues" evidence="1">
    <location>
        <begin position="1944"/>
        <end position="1954"/>
    </location>
</feature>
<feature type="region of interest" description="Disordered" evidence="1">
    <location>
        <begin position="1463"/>
        <end position="1498"/>
    </location>
</feature>
<feature type="region of interest" description="Disordered" evidence="1">
    <location>
        <begin position="1199"/>
        <end position="1335"/>
    </location>
</feature>
<feature type="compositionally biased region" description="Polar residues" evidence="1">
    <location>
        <begin position="868"/>
        <end position="896"/>
    </location>
</feature>
<accession>A0AAE1NUJ6</accession>
<evidence type="ECO:0000313" key="3">
    <source>
        <dbReference type="Proteomes" id="UP001292094"/>
    </source>
</evidence>
<feature type="compositionally biased region" description="Low complexity" evidence="1">
    <location>
        <begin position="2086"/>
        <end position="2097"/>
    </location>
</feature>
<feature type="compositionally biased region" description="Low complexity" evidence="1">
    <location>
        <begin position="193"/>
        <end position="202"/>
    </location>
</feature>
<feature type="compositionally biased region" description="Basic and acidic residues" evidence="1">
    <location>
        <begin position="561"/>
        <end position="579"/>
    </location>
</feature>
<feature type="region of interest" description="Disordered" evidence="1">
    <location>
        <begin position="141"/>
        <end position="172"/>
    </location>
</feature>
<feature type="compositionally biased region" description="Polar residues" evidence="1">
    <location>
        <begin position="1651"/>
        <end position="1661"/>
    </location>
</feature>
<feature type="compositionally biased region" description="Basic and acidic residues" evidence="1">
    <location>
        <begin position="747"/>
        <end position="757"/>
    </location>
</feature>
<feature type="compositionally biased region" description="Basic and acidic residues" evidence="1">
    <location>
        <begin position="2112"/>
        <end position="2122"/>
    </location>
</feature>
<feature type="region of interest" description="Disordered" evidence="1">
    <location>
        <begin position="190"/>
        <end position="220"/>
    </location>
</feature>
<evidence type="ECO:0000256" key="1">
    <source>
        <dbReference type="SAM" id="MobiDB-lite"/>
    </source>
</evidence>
<feature type="region of interest" description="Disordered" evidence="1">
    <location>
        <begin position="1677"/>
        <end position="1700"/>
    </location>
</feature>
<feature type="compositionally biased region" description="Basic residues" evidence="1">
    <location>
        <begin position="203"/>
        <end position="220"/>
    </location>
</feature>
<feature type="compositionally biased region" description="Basic and acidic residues" evidence="1">
    <location>
        <begin position="410"/>
        <end position="447"/>
    </location>
</feature>
<feature type="region of interest" description="Disordered" evidence="1">
    <location>
        <begin position="402"/>
        <end position="540"/>
    </location>
</feature>
<feature type="region of interest" description="Disordered" evidence="1">
    <location>
        <begin position="246"/>
        <end position="378"/>
    </location>
</feature>
<feature type="compositionally biased region" description="Basic and acidic residues" evidence="1">
    <location>
        <begin position="1207"/>
        <end position="1261"/>
    </location>
</feature>
<feature type="compositionally biased region" description="Basic and acidic residues" evidence="1">
    <location>
        <begin position="1272"/>
        <end position="1287"/>
    </location>
</feature>
<feature type="region of interest" description="Disordered" evidence="1">
    <location>
        <begin position="1892"/>
        <end position="1954"/>
    </location>
</feature>